<keyword evidence="3" id="KW-1185">Reference proteome</keyword>
<name>A0A172ZEL2_9BACL</name>
<organism evidence="2 3">
    <name type="scientific">Paenibacillus bovis</name>
    <dbReference type="NCBI Taxonomy" id="1616788"/>
    <lineage>
        <taxon>Bacteria</taxon>
        <taxon>Bacillati</taxon>
        <taxon>Bacillota</taxon>
        <taxon>Bacilli</taxon>
        <taxon>Bacillales</taxon>
        <taxon>Paenibacillaceae</taxon>
        <taxon>Paenibacillus</taxon>
    </lineage>
</organism>
<keyword evidence="1" id="KW-1133">Transmembrane helix</keyword>
<dbReference type="STRING" id="1616788.AR543_08710"/>
<proteinExistence type="predicted"/>
<sequence length="68" mass="7521">MNPLILSDGGTILSFCIIQLVLVYLWFTIRKQADLRTFQSRGLPGRADMDLLGRAAVVLASAETMPVR</sequence>
<keyword evidence="1" id="KW-0472">Membrane</keyword>
<reference evidence="2 3" key="2">
    <citation type="journal article" date="2016" name="Int. J. Syst. Evol. Microbiol.">
        <title>Paenibacillus bovis sp. nov., isolated from raw yak (Bos grunniens) milk.</title>
        <authorList>
            <person name="Gao C."/>
            <person name="Han J."/>
            <person name="Liu Z."/>
            <person name="Xu X."/>
            <person name="Hang F."/>
            <person name="Wu Z."/>
        </authorList>
    </citation>
    <scope>NUCLEOTIDE SEQUENCE [LARGE SCALE GENOMIC DNA]</scope>
    <source>
        <strain evidence="2 3">BD3526</strain>
    </source>
</reference>
<dbReference type="EMBL" id="CP013023">
    <property type="protein sequence ID" value="ANF96068.1"/>
    <property type="molecule type" value="Genomic_DNA"/>
</dbReference>
<evidence type="ECO:0000256" key="1">
    <source>
        <dbReference type="SAM" id="Phobius"/>
    </source>
</evidence>
<evidence type="ECO:0000313" key="2">
    <source>
        <dbReference type="EMBL" id="ANF96068.1"/>
    </source>
</evidence>
<reference evidence="3" key="1">
    <citation type="submission" date="2015-10" db="EMBL/GenBank/DDBJ databases">
        <title>Genome of Paenibacillus bovis sp. nov.</title>
        <authorList>
            <person name="Wu Z."/>
            <person name="Gao C."/>
            <person name="Liu Z."/>
            <person name="Zheng H."/>
        </authorList>
    </citation>
    <scope>NUCLEOTIDE SEQUENCE [LARGE SCALE GENOMIC DNA]</scope>
    <source>
        <strain evidence="3">BD3526</strain>
    </source>
</reference>
<keyword evidence="1" id="KW-0812">Transmembrane</keyword>
<evidence type="ECO:0000313" key="3">
    <source>
        <dbReference type="Proteomes" id="UP000078148"/>
    </source>
</evidence>
<dbReference type="KEGG" id="pbv:AR543_08710"/>
<dbReference type="AlphaFoldDB" id="A0A172ZEL2"/>
<dbReference type="Proteomes" id="UP000078148">
    <property type="component" value="Chromosome"/>
</dbReference>
<accession>A0A172ZEL2</accession>
<protein>
    <submittedName>
        <fullName evidence="2">Uncharacterized protein</fullName>
    </submittedName>
</protein>
<gene>
    <name evidence="2" type="ORF">AR543_08710</name>
</gene>
<feature type="transmembrane region" description="Helical" evidence="1">
    <location>
        <begin position="12"/>
        <end position="29"/>
    </location>
</feature>